<feature type="compositionally biased region" description="Polar residues" evidence="1">
    <location>
        <begin position="147"/>
        <end position="157"/>
    </location>
</feature>
<proteinExistence type="predicted"/>
<accession>A0A3M7QRG5</accession>
<gene>
    <name evidence="2" type="ORF">BpHYR1_016193</name>
</gene>
<evidence type="ECO:0000256" key="1">
    <source>
        <dbReference type="SAM" id="MobiDB-lite"/>
    </source>
</evidence>
<sequence length="157" mass="18400">MIIPLSHLINIIKSHLLILDKFKIQIENKANFLFQNFKILKFSFDHERSIGTLLPIFIFFNKCFEQSKFLSFKREIFINKKHQAWVNLLMPLFFFDQSEFGLFPPPPLVGLSLTITPGKTPLCYFSKIKTANRPALPKRNRGRLTKEQSQAWSKLVD</sequence>
<reference evidence="2 3" key="1">
    <citation type="journal article" date="2018" name="Sci. Rep.">
        <title>Genomic signatures of local adaptation to the degree of environmental predictability in rotifers.</title>
        <authorList>
            <person name="Franch-Gras L."/>
            <person name="Hahn C."/>
            <person name="Garcia-Roger E.M."/>
            <person name="Carmona M.J."/>
            <person name="Serra M."/>
            <person name="Gomez A."/>
        </authorList>
    </citation>
    <scope>NUCLEOTIDE SEQUENCE [LARGE SCALE GENOMIC DNA]</scope>
    <source>
        <strain evidence="2">HYR1</strain>
    </source>
</reference>
<evidence type="ECO:0000313" key="2">
    <source>
        <dbReference type="EMBL" id="RNA13565.1"/>
    </source>
</evidence>
<dbReference type="AlphaFoldDB" id="A0A3M7QRG5"/>
<comment type="caution">
    <text evidence="2">The sequence shown here is derived from an EMBL/GenBank/DDBJ whole genome shotgun (WGS) entry which is preliminary data.</text>
</comment>
<protein>
    <submittedName>
        <fullName evidence="2">Uncharacterized protein</fullName>
    </submittedName>
</protein>
<name>A0A3M7QRG5_BRAPC</name>
<dbReference type="Proteomes" id="UP000276133">
    <property type="component" value="Unassembled WGS sequence"/>
</dbReference>
<feature type="region of interest" description="Disordered" evidence="1">
    <location>
        <begin position="137"/>
        <end position="157"/>
    </location>
</feature>
<organism evidence="2 3">
    <name type="scientific">Brachionus plicatilis</name>
    <name type="common">Marine rotifer</name>
    <name type="synonym">Brachionus muelleri</name>
    <dbReference type="NCBI Taxonomy" id="10195"/>
    <lineage>
        <taxon>Eukaryota</taxon>
        <taxon>Metazoa</taxon>
        <taxon>Spiralia</taxon>
        <taxon>Gnathifera</taxon>
        <taxon>Rotifera</taxon>
        <taxon>Eurotatoria</taxon>
        <taxon>Monogononta</taxon>
        <taxon>Pseudotrocha</taxon>
        <taxon>Ploima</taxon>
        <taxon>Brachionidae</taxon>
        <taxon>Brachionus</taxon>
    </lineage>
</organism>
<evidence type="ECO:0000313" key="3">
    <source>
        <dbReference type="Proteomes" id="UP000276133"/>
    </source>
</evidence>
<dbReference type="EMBL" id="REGN01005377">
    <property type="protein sequence ID" value="RNA13565.1"/>
    <property type="molecule type" value="Genomic_DNA"/>
</dbReference>
<keyword evidence="3" id="KW-1185">Reference proteome</keyword>